<dbReference type="RefSeq" id="WP_005857373.1">
    <property type="nucleotide sequence ID" value="NZ_BQOC01000001.1"/>
</dbReference>
<organism evidence="1 3">
    <name type="scientific">Parabacteroides distasonis</name>
    <dbReference type="NCBI Taxonomy" id="823"/>
    <lineage>
        <taxon>Bacteria</taxon>
        <taxon>Pseudomonadati</taxon>
        <taxon>Bacteroidota</taxon>
        <taxon>Bacteroidia</taxon>
        <taxon>Bacteroidales</taxon>
        <taxon>Tannerellaceae</taxon>
        <taxon>Parabacteroides</taxon>
    </lineage>
</organism>
<dbReference type="EMBL" id="WKMO01000006">
    <property type="protein sequence ID" value="MSB73241.1"/>
    <property type="molecule type" value="Genomic_DNA"/>
</dbReference>
<dbReference type="Proteomes" id="UP000095591">
    <property type="component" value="Unassembled WGS sequence"/>
</dbReference>
<protein>
    <submittedName>
        <fullName evidence="2">DUF2764 family protein</fullName>
    </submittedName>
    <submittedName>
        <fullName evidence="1">Protein of uncharacterized function (DUF2764)</fullName>
    </submittedName>
</protein>
<dbReference type="InterPro" id="IPR024492">
    <property type="entry name" value="DUF2764"/>
</dbReference>
<evidence type="ECO:0000313" key="1">
    <source>
        <dbReference type="EMBL" id="CUN21450.1"/>
    </source>
</evidence>
<reference evidence="1 3" key="1">
    <citation type="submission" date="2015-09" db="EMBL/GenBank/DDBJ databases">
        <authorList>
            <consortium name="Pathogen Informatics"/>
        </authorList>
    </citation>
    <scope>NUCLEOTIDE SEQUENCE [LARGE SCALE GENOMIC DNA]</scope>
    <source>
        <strain evidence="1 3">2789STDY5608872</strain>
    </source>
</reference>
<reference evidence="2 4" key="2">
    <citation type="journal article" date="2019" name="Nat. Med.">
        <title>A library of human gut bacterial isolates paired with longitudinal multiomics data enables mechanistic microbiome research.</title>
        <authorList>
            <person name="Poyet M."/>
            <person name="Groussin M."/>
            <person name="Gibbons S.M."/>
            <person name="Avila-Pacheco J."/>
            <person name="Jiang X."/>
            <person name="Kearney S.M."/>
            <person name="Perrotta A.R."/>
            <person name="Berdy B."/>
            <person name="Zhao S."/>
            <person name="Lieberman T.D."/>
            <person name="Swanson P.K."/>
            <person name="Smith M."/>
            <person name="Roesemann S."/>
            <person name="Alexander J.E."/>
            <person name="Rich S.A."/>
            <person name="Livny J."/>
            <person name="Vlamakis H."/>
            <person name="Clish C."/>
            <person name="Bullock K."/>
            <person name="Deik A."/>
            <person name="Scott J."/>
            <person name="Pierce K.A."/>
            <person name="Xavier R.J."/>
            <person name="Alm E.J."/>
        </authorList>
    </citation>
    <scope>NUCLEOTIDE SEQUENCE [LARGE SCALE GENOMIC DNA]</scope>
    <source>
        <strain evidence="2 4">BIOML-A20</strain>
    </source>
</reference>
<sequence length="292" mass="34439">MSKYYYLISGLPNIALDDSKLAYSVCEFRTEVEDMLSSKDKKLIDLFYLKYDNINLLAHAKRPDSDPDQRGRITYDEFNTLYKALKDEEKIPKNDNLPPYFVDFFKLYLAEEAKDTKSEKEYISWEDRLAALYYEYAMKCGNKFVADWFELNLNINNVLTAITCRKYGFDKANYIVGHNEIAENIRTSNARDFGLGDSVEYLPELQRIAEETDLIVREKKIDLLKWKWLDDNTFFKTFDIESVFAYLLKLEMIERWVTLDKARGEKTFRELVGAMKMGSENALEEFKRNNIK</sequence>
<dbReference type="EMBL" id="CYXP01000006">
    <property type="protein sequence ID" value="CUN21450.1"/>
    <property type="molecule type" value="Genomic_DNA"/>
</dbReference>
<name>A0A173V425_PARDI</name>
<dbReference type="Proteomes" id="UP000441609">
    <property type="component" value="Unassembled WGS sequence"/>
</dbReference>
<evidence type="ECO:0000313" key="3">
    <source>
        <dbReference type="Proteomes" id="UP000095591"/>
    </source>
</evidence>
<gene>
    <name evidence="1" type="ORF">ERS852429_02544</name>
    <name evidence="2" type="ORF">GKD70_08080</name>
</gene>
<dbReference type="AlphaFoldDB" id="A0A173V425"/>
<dbReference type="OrthoDB" id="9813754at2"/>
<evidence type="ECO:0000313" key="4">
    <source>
        <dbReference type="Proteomes" id="UP000441609"/>
    </source>
</evidence>
<dbReference type="Pfam" id="PF10962">
    <property type="entry name" value="DUF2764"/>
    <property type="match status" value="1"/>
</dbReference>
<proteinExistence type="predicted"/>
<accession>A0A173V425</accession>
<evidence type="ECO:0000313" key="2">
    <source>
        <dbReference type="EMBL" id="MSB73241.1"/>
    </source>
</evidence>